<name>A0A9P7A983_9AGAM</name>
<dbReference type="OrthoDB" id="4230923at2759"/>
<dbReference type="EMBL" id="JABBWE010000127">
    <property type="protein sequence ID" value="KAG1784834.1"/>
    <property type="molecule type" value="Genomic_DNA"/>
</dbReference>
<evidence type="ECO:0000259" key="3">
    <source>
        <dbReference type="PROSITE" id="PS50158"/>
    </source>
</evidence>
<evidence type="ECO:0000313" key="5">
    <source>
        <dbReference type="EMBL" id="KAG1798944.1"/>
    </source>
</evidence>
<evidence type="ECO:0000313" key="6">
    <source>
        <dbReference type="Proteomes" id="UP000719766"/>
    </source>
</evidence>
<evidence type="ECO:0000256" key="1">
    <source>
        <dbReference type="ARBA" id="ARBA00022664"/>
    </source>
</evidence>
<dbReference type="Proteomes" id="UP000719766">
    <property type="component" value="Unassembled WGS sequence"/>
</dbReference>
<organism evidence="4 6">
    <name type="scientific">Suillus plorans</name>
    <dbReference type="NCBI Taxonomy" id="116603"/>
    <lineage>
        <taxon>Eukaryota</taxon>
        <taxon>Fungi</taxon>
        <taxon>Dikarya</taxon>
        <taxon>Basidiomycota</taxon>
        <taxon>Agaricomycotina</taxon>
        <taxon>Agaricomycetes</taxon>
        <taxon>Agaricomycetidae</taxon>
        <taxon>Boletales</taxon>
        <taxon>Suillineae</taxon>
        <taxon>Suillaceae</taxon>
        <taxon>Suillus</taxon>
    </lineage>
</organism>
<dbReference type="EMBL" id="JABBWE010000012">
    <property type="protein sequence ID" value="KAG1798944.1"/>
    <property type="molecule type" value="Genomic_DNA"/>
</dbReference>
<dbReference type="GeneID" id="64590339"/>
<keyword evidence="6" id="KW-1185">Reference proteome</keyword>
<dbReference type="Gene3D" id="4.10.60.10">
    <property type="entry name" value="Zinc finger, CCHC-type"/>
    <property type="match status" value="1"/>
</dbReference>
<dbReference type="GO" id="GO:0008270">
    <property type="term" value="F:zinc ion binding"/>
    <property type="evidence" value="ECO:0007669"/>
    <property type="project" value="UniProtKB-KW"/>
</dbReference>
<dbReference type="PROSITE" id="PS50158">
    <property type="entry name" value="ZF_CCHC"/>
    <property type="match status" value="1"/>
</dbReference>
<dbReference type="SUPFAM" id="SSF57756">
    <property type="entry name" value="Retrovirus zinc finger-like domains"/>
    <property type="match status" value="1"/>
</dbReference>
<keyword evidence="2" id="KW-0862">Zinc</keyword>
<dbReference type="RefSeq" id="XP_041163485.1">
    <property type="nucleotide sequence ID" value="XM_041296575.1"/>
</dbReference>
<feature type="non-terminal residue" evidence="4">
    <location>
        <position position="1"/>
    </location>
</feature>
<evidence type="ECO:0000256" key="2">
    <source>
        <dbReference type="PROSITE-ProRule" id="PRU00047"/>
    </source>
</evidence>
<proteinExistence type="predicted"/>
<dbReference type="AlphaFoldDB" id="A0A9P7A983"/>
<feature type="non-terminal residue" evidence="4">
    <location>
        <position position="131"/>
    </location>
</feature>
<dbReference type="InterPro" id="IPR036875">
    <property type="entry name" value="Znf_CCHC_sf"/>
</dbReference>
<sequence>RSPGQKVAHALFHFADPKAANITLRDGIYIGQEKFHPRKDKREPVRCVKCQTWGHIARDCNAPTDTCGTCGKNHRTNDCNAYRTFHCVSCNSQDHASWDRNCPEFENRCAGIDAKLPENSMPYFPTDEDWT</sequence>
<dbReference type="GO" id="GO:0006397">
    <property type="term" value="P:mRNA processing"/>
    <property type="evidence" value="ECO:0007669"/>
    <property type="project" value="UniProtKB-KW"/>
</dbReference>
<keyword evidence="1" id="KW-0507">mRNA processing</keyword>
<gene>
    <name evidence="5" type="ORF">HD556DRAFT_1211403</name>
    <name evidence="4" type="ORF">HD556DRAFT_1212265</name>
</gene>
<accession>A0A9P7A983</accession>
<dbReference type="InterPro" id="IPR001878">
    <property type="entry name" value="Znf_CCHC"/>
</dbReference>
<dbReference type="GO" id="GO:0003676">
    <property type="term" value="F:nucleic acid binding"/>
    <property type="evidence" value="ECO:0007669"/>
    <property type="project" value="InterPro"/>
</dbReference>
<reference evidence="4" key="1">
    <citation type="journal article" date="2020" name="New Phytol.">
        <title>Comparative genomics reveals dynamic genome evolution in host specialist ectomycorrhizal fungi.</title>
        <authorList>
            <person name="Lofgren L.A."/>
            <person name="Nguyen N.H."/>
            <person name="Vilgalys R."/>
            <person name="Ruytinx J."/>
            <person name="Liao H.L."/>
            <person name="Branco S."/>
            <person name="Kuo A."/>
            <person name="LaButti K."/>
            <person name="Lipzen A."/>
            <person name="Andreopoulos W."/>
            <person name="Pangilinan J."/>
            <person name="Riley R."/>
            <person name="Hundley H."/>
            <person name="Na H."/>
            <person name="Barry K."/>
            <person name="Grigoriev I.V."/>
            <person name="Stajich J.E."/>
            <person name="Kennedy P.G."/>
        </authorList>
    </citation>
    <scope>NUCLEOTIDE SEQUENCE</scope>
    <source>
        <strain evidence="4">S12</strain>
    </source>
</reference>
<comment type="caution">
    <text evidence="4">The sequence shown here is derived from an EMBL/GenBank/DDBJ whole genome shotgun (WGS) entry which is preliminary data.</text>
</comment>
<feature type="domain" description="CCHC-type" evidence="3">
    <location>
        <begin position="46"/>
        <end position="60"/>
    </location>
</feature>
<evidence type="ECO:0000313" key="4">
    <source>
        <dbReference type="EMBL" id="KAG1784834.1"/>
    </source>
</evidence>
<keyword evidence="2" id="KW-0863">Zinc-finger</keyword>
<protein>
    <recommendedName>
        <fullName evidence="3">CCHC-type domain-containing protein</fullName>
    </recommendedName>
</protein>
<keyword evidence="2" id="KW-0479">Metal-binding</keyword>